<evidence type="ECO:0000256" key="1">
    <source>
        <dbReference type="ARBA" id="ARBA00008857"/>
    </source>
</evidence>
<dbReference type="Gene3D" id="1.10.443.10">
    <property type="entry name" value="Intergrase catalytic core"/>
    <property type="match status" value="1"/>
</dbReference>
<dbReference type="InterPro" id="IPR050090">
    <property type="entry name" value="Tyrosine_recombinase_XerCD"/>
</dbReference>
<evidence type="ECO:0000256" key="5">
    <source>
        <dbReference type="PROSITE-ProRule" id="PRU01248"/>
    </source>
</evidence>
<name>A0ABV1CU41_9FIRM</name>
<dbReference type="Pfam" id="PF00589">
    <property type="entry name" value="Phage_integrase"/>
    <property type="match status" value="1"/>
</dbReference>
<comment type="caution">
    <text evidence="8">The sequence shown here is derived from an EMBL/GenBank/DDBJ whole genome shotgun (WGS) entry which is preliminary data.</text>
</comment>
<evidence type="ECO:0000313" key="9">
    <source>
        <dbReference type="Proteomes" id="UP001433088"/>
    </source>
</evidence>
<evidence type="ECO:0000256" key="3">
    <source>
        <dbReference type="ARBA" id="ARBA00023125"/>
    </source>
</evidence>
<evidence type="ECO:0000256" key="2">
    <source>
        <dbReference type="ARBA" id="ARBA00022908"/>
    </source>
</evidence>
<evidence type="ECO:0000313" key="8">
    <source>
        <dbReference type="EMBL" id="MEQ2421670.1"/>
    </source>
</evidence>
<proteinExistence type="inferred from homology"/>
<keyword evidence="3 5" id="KW-0238">DNA-binding</keyword>
<evidence type="ECO:0000256" key="4">
    <source>
        <dbReference type="ARBA" id="ARBA00023172"/>
    </source>
</evidence>
<dbReference type="CDD" id="cd01189">
    <property type="entry name" value="INT_ICEBs1_C_like"/>
    <property type="match status" value="1"/>
</dbReference>
<evidence type="ECO:0000259" key="7">
    <source>
        <dbReference type="PROSITE" id="PS51900"/>
    </source>
</evidence>
<dbReference type="PROSITE" id="PS51898">
    <property type="entry name" value="TYR_RECOMBINASE"/>
    <property type="match status" value="1"/>
</dbReference>
<reference evidence="8 9" key="1">
    <citation type="submission" date="2024-03" db="EMBL/GenBank/DDBJ databases">
        <title>Human intestinal bacterial collection.</title>
        <authorList>
            <person name="Pauvert C."/>
            <person name="Hitch T.C.A."/>
            <person name="Clavel T."/>
        </authorList>
    </citation>
    <scope>NUCLEOTIDE SEQUENCE [LARGE SCALE GENOMIC DNA]</scope>
    <source>
        <strain evidence="8 9">CLA-AA-H81</strain>
    </source>
</reference>
<dbReference type="SUPFAM" id="SSF56349">
    <property type="entry name" value="DNA breaking-rejoining enzymes"/>
    <property type="match status" value="1"/>
</dbReference>
<organism evidence="8 9">
    <name type="scientific">Megasphaera intestinihominis</name>
    <dbReference type="NCBI Taxonomy" id="3133159"/>
    <lineage>
        <taxon>Bacteria</taxon>
        <taxon>Bacillati</taxon>
        <taxon>Bacillota</taxon>
        <taxon>Negativicutes</taxon>
        <taxon>Veillonellales</taxon>
        <taxon>Veillonellaceae</taxon>
        <taxon>Megasphaera</taxon>
    </lineage>
</organism>
<dbReference type="Proteomes" id="UP001433088">
    <property type="component" value="Unassembled WGS sequence"/>
</dbReference>
<dbReference type="InterPro" id="IPR010998">
    <property type="entry name" value="Integrase_recombinase_N"/>
</dbReference>
<protein>
    <submittedName>
        <fullName evidence="8">Site-specific integrase</fullName>
    </submittedName>
</protein>
<sequence>MYLRKRGKKWYYTIEVPTEDGQGRQRVERVGGTSYAQAAKAYRQAMKALDEDGELPEKPEVKVMAFLRDWLEKDVRINLGPNTYDSYSGIIKWHIGARFGNYALEALTTAEIQDWINSLKEDGYSRSTVKSIFTVFNDAMRWAVSNRQYIEINPMANVKMPKFDIPRKKPVIFSHQQIQIIFHAFPVGHKYYAPCMIAYCTGLRVGECLALQWSHIDMENRTLSVVSTLYDKKGVPVCKATPKTKSSVRTIPFNETLYKALLRHKAQQAKNHRLYGDDYVESDFVCTREDGRPMNSNDMRYFNMWCKKEFGGGSFHSFRHTHATMMLENNIELDYVSKRLGHSTIATTANIYDTITDKRNREAMKKLDSIL</sequence>
<dbReference type="PANTHER" id="PTHR30349:SF64">
    <property type="entry name" value="PROPHAGE INTEGRASE INTD-RELATED"/>
    <property type="match status" value="1"/>
</dbReference>
<dbReference type="Gene3D" id="1.10.150.130">
    <property type="match status" value="1"/>
</dbReference>
<dbReference type="InterPro" id="IPR004107">
    <property type="entry name" value="Integrase_SAM-like_N"/>
</dbReference>
<dbReference type="RefSeq" id="WP_020311146.1">
    <property type="nucleotide sequence ID" value="NZ_JBBMEU010000010.1"/>
</dbReference>
<dbReference type="InterPro" id="IPR002104">
    <property type="entry name" value="Integrase_catalytic"/>
</dbReference>
<keyword evidence="2" id="KW-0229">DNA integration</keyword>
<feature type="domain" description="Tyr recombinase" evidence="6">
    <location>
        <begin position="168"/>
        <end position="365"/>
    </location>
</feature>
<gene>
    <name evidence="8" type="ORF">WMO23_02825</name>
</gene>
<feature type="domain" description="Core-binding (CB)" evidence="7">
    <location>
        <begin position="57"/>
        <end position="144"/>
    </location>
</feature>
<dbReference type="PROSITE" id="PS51900">
    <property type="entry name" value="CB"/>
    <property type="match status" value="1"/>
</dbReference>
<dbReference type="InterPro" id="IPR013762">
    <property type="entry name" value="Integrase-like_cat_sf"/>
</dbReference>
<dbReference type="Pfam" id="PF14659">
    <property type="entry name" value="Phage_int_SAM_3"/>
    <property type="match status" value="1"/>
</dbReference>
<dbReference type="EMBL" id="JBBMEU010000010">
    <property type="protein sequence ID" value="MEQ2421670.1"/>
    <property type="molecule type" value="Genomic_DNA"/>
</dbReference>
<keyword evidence="4" id="KW-0233">DNA recombination</keyword>
<dbReference type="InterPro" id="IPR044068">
    <property type="entry name" value="CB"/>
</dbReference>
<dbReference type="InterPro" id="IPR011010">
    <property type="entry name" value="DNA_brk_join_enz"/>
</dbReference>
<accession>A0ABV1CU41</accession>
<dbReference type="PANTHER" id="PTHR30349">
    <property type="entry name" value="PHAGE INTEGRASE-RELATED"/>
    <property type="match status" value="1"/>
</dbReference>
<evidence type="ECO:0000259" key="6">
    <source>
        <dbReference type="PROSITE" id="PS51898"/>
    </source>
</evidence>
<keyword evidence="9" id="KW-1185">Reference proteome</keyword>
<comment type="similarity">
    <text evidence="1">Belongs to the 'phage' integrase family.</text>
</comment>